<protein>
    <submittedName>
        <fullName evidence="1">Uncharacterized protein</fullName>
    </submittedName>
</protein>
<comment type="caution">
    <text evidence="1">The sequence shown here is derived from an EMBL/GenBank/DDBJ whole genome shotgun (WGS) entry which is preliminary data.</text>
</comment>
<accession>A0A8S0WRU9</accession>
<organism evidence="1 2">
    <name type="scientific">Cyclocybe aegerita</name>
    <name type="common">Black poplar mushroom</name>
    <name type="synonym">Agrocybe aegerita</name>
    <dbReference type="NCBI Taxonomy" id="1973307"/>
    <lineage>
        <taxon>Eukaryota</taxon>
        <taxon>Fungi</taxon>
        <taxon>Dikarya</taxon>
        <taxon>Basidiomycota</taxon>
        <taxon>Agaricomycotina</taxon>
        <taxon>Agaricomycetes</taxon>
        <taxon>Agaricomycetidae</taxon>
        <taxon>Agaricales</taxon>
        <taxon>Agaricineae</taxon>
        <taxon>Bolbitiaceae</taxon>
        <taxon>Cyclocybe</taxon>
    </lineage>
</organism>
<keyword evidence="2" id="KW-1185">Reference proteome</keyword>
<proteinExistence type="predicted"/>
<gene>
    <name evidence="1" type="ORF">AAE3_LOCUS6278</name>
</gene>
<evidence type="ECO:0000313" key="1">
    <source>
        <dbReference type="EMBL" id="CAA7263892.1"/>
    </source>
</evidence>
<dbReference type="EMBL" id="CACVBS010000042">
    <property type="protein sequence ID" value="CAA7263892.1"/>
    <property type="molecule type" value="Genomic_DNA"/>
</dbReference>
<reference evidence="1 2" key="1">
    <citation type="submission" date="2020-01" db="EMBL/GenBank/DDBJ databases">
        <authorList>
            <person name="Gupta K D."/>
        </authorList>
    </citation>
    <scope>NUCLEOTIDE SEQUENCE [LARGE SCALE GENOMIC DNA]</scope>
</reference>
<dbReference type="AlphaFoldDB" id="A0A8S0WRU9"/>
<dbReference type="Proteomes" id="UP000467700">
    <property type="component" value="Unassembled WGS sequence"/>
</dbReference>
<sequence>MDFFTSRPSRTRVRSLDVQHVVPAPTLALVHISQVCNLSLKSQADSPDSTSGSASSPDGCSNFEMHPLAIFALPASTTPPTSLSRPLPTLKASLSVRGEAHEILADTTSPSAIGLGIDAGLENRMKRRNTWTNANLHIGDD</sequence>
<evidence type="ECO:0000313" key="2">
    <source>
        <dbReference type="Proteomes" id="UP000467700"/>
    </source>
</evidence>
<name>A0A8S0WRU9_CYCAE</name>